<evidence type="ECO:0000256" key="1">
    <source>
        <dbReference type="SAM" id="MobiDB-lite"/>
    </source>
</evidence>
<evidence type="ECO:0000313" key="2">
    <source>
        <dbReference type="EMBL" id="CAA9386038.1"/>
    </source>
</evidence>
<feature type="region of interest" description="Disordered" evidence="1">
    <location>
        <begin position="1"/>
        <end position="119"/>
    </location>
</feature>
<feature type="compositionally biased region" description="Basic residues" evidence="1">
    <location>
        <begin position="104"/>
        <end position="119"/>
    </location>
</feature>
<gene>
    <name evidence="2" type="ORF">AVDCRST_MAG51-101</name>
</gene>
<feature type="non-terminal residue" evidence="2">
    <location>
        <position position="161"/>
    </location>
</feature>
<accession>A0A6J4NLE1</accession>
<dbReference type="EMBL" id="CADCUX010000031">
    <property type="protein sequence ID" value="CAA9386038.1"/>
    <property type="molecule type" value="Genomic_DNA"/>
</dbReference>
<feature type="compositionally biased region" description="Low complexity" evidence="1">
    <location>
        <begin position="127"/>
        <end position="136"/>
    </location>
</feature>
<feature type="non-terminal residue" evidence="2">
    <location>
        <position position="1"/>
    </location>
</feature>
<name>A0A6J4NLE1_9BURK</name>
<feature type="compositionally biased region" description="Basic residues" evidence="1">
    <location>
        <begin position="7"/>
        <end position="23"/>
    </location>
</feature>
<organism evidence="2">
    <name type="scientific">uncultured Ramlibacter sp</name>
    <dbReference type="NCBI Taxonomy" id="260755"/>
    <lineage>
        <taxon>Bacteria</taxon>
        <taxon>Pseudomonadati</taxon>
        <taxon>Pseudomonadota</taxon>
        <taxon>Betaproteobacteria</taxon>
        <taxon>Burkholderiales</taxon>
        <taxon>Comamonadaceae</taxon>
        <taxon>Ramlibacter</taxon>
        <taxon>environmental samples</taxon>
    </lineage>
</organism>
<feature type="region of interest" description="Disordered" evidence="1">
    <location>
        <begin position="124"/>
        <end position="143"/>
    </location>
</feature>
<protein>
    <submittedName>
        <fullName evidence="2">Uncharacterized protein</fullName>
    </submittedName>
</protein>
<proteinExistence type="predicted"/>
<sequence length="161" mass="18280">EQEPAGRRGRIRARVHRGAARHLRGQDRLQPGARPEDHQRAARTRDRPHRHATRTGRPLRLQPLARRRDQRRARRHGRAGGDGRHRRPPHGRDAVRAPAPLRQAGHHRPAHRLPAPGHRRALRAARRGASAGLARGLHPDGVPRARRQAAVHRLGRVHRLL</sequence>
<feature type="compositionally biased region" description="Basic and acidic residues" evidence="1">
    <location>
        <begin position="34"/>
        <end position="45"/>
    </location>
</feature>
<feature type="compositionally biased region" description="Basic residues" evidence="1">
    <location>
        <begin position="68"/>
        <end position="89"/>
    </location>
</feature>
<dbReference type="AlphaFoldDB" id="A0A6J4NLE1"/>
<reference evidence="2" key="1">
    <citation type="submission" date="2020-02" db="EMBL/GenBank/DDBJ databases">
        <authorList>
            <person name="Meier V. D."/>
        </authorList>
    </citation>
    <scope>NUCLEOTIDE SEQUENCE</scope>
    <source>
        <strain evidence="2">AVDCRST_MAG51</strain>
    </source>
</reference>